<feature type="compositionally biased region" description="Basic and acidic residues" evidence="1">
    <location>
        <begin position="108"/>
        <end position="128"/>
    </location>
</feature>
<comment type="caution">
    <text evidence="2">The sequence shown here is derived from an EMBL/GenBank/DDBJ whole genome shotgun (WGS) entry which is preliminary data.</text>
</comment>
<organism evidence="2 3">
    <name type="scientific">Echria macrotheca</name>
    <dbReference type="NCBI Taxonomy" id="438768"/>
    <lineage>
        <taxon>Eukaryota</taxon>
        <taxon>Fungi</taxon>
        <taxon>Dikarya</taxon>
        <taxon>Ascomycota</taxon>
        <taxon>Pezizomycotina</taxon>
        <taxon>Sordariomycetes</taxon>
        <taxon>Sordariomycetidae</taxon>
        <taxon>Sordariales</taxon>
        <taxon>Schizotheciaceae</taxon>
        <taxon>Echria</taxon>
    </lineage>
</organism>
<sequence length="141" mass="14968">MADNLPKSTTSSAQTLNDSHAKEDEKHHKKSLYQRYMDAKTGRNIEIPDEELVKYTGMTKAELHEWAKDRPGVGGNQPAGKLAMGQASGVGGYETAKGYGGWGPGAEGELKFPNKTKSGDDGKGKGVGDELDEEGKEGGGD</sequence>
<dbReference type="EMBL" id="MU839837">
    <property type="protein sequence ID" value="KAK1753773.1"/>
    <property type="molecule type" value="Genomic_DNA"/>
</dbReference>
<feature type="region of interest" description="Disordered" evidence="1">
    <location>
        <begin position="1"/>
        <end position="32"/>
    </location>
</feature>
<keyword evidence="3" id="KW-1185">Reference proteome</keyword>
<feature type="region of interest" description="Disordered" evidence="1">
    <location>
        <begin position="103"/>
        <end position="141"/>
    </location>
</feature>
<evidence type="ECO:0000256" key="1">
    <source>
        <dbReference type="SAM" id="MobiDB-lite"/>
    </source>
</evidence>
<feature type="compositionally biased region" description="Polar residues" evidence="1">
    <location>
        <begin position="1"/>
        <end position="18"/>
    </location>
</feature>
<gene>
    <name evidence="2" type="ORF">QBC47DRAFT_47918</name>
</gene>
<dbReference type="Proteomes" id="UP001239445">
    <property type="component" value="Unassembled WGS sequence"/>
</dbReference>
<evidence type="ECO:0000313" key="2">
    <source>
        <dbReference type="EMBL" id="KAK1753773.1"/>
    </source>
</evidence>
<evidence type="ECO:0000313" key="3">
    <source>
        <dbReference type="Proteomes" id="UP001239445"/>
    </source>
</evidence>
<reference evidence="2" key="1">
    <citation type="submission" date="2023-06" db="EMBL/GenBank/DDBJ databases">
        <title>Genome-scale phylogeny and comparative genomics of the fungal order Sordariales.</title>
        <authorList>
            <consortium name="Lawrence Berkeley National Laboratory"/>
            <person name="Hensen N."/>
            <person name="Bonometti L."/>
            <person name="Westerberg I."/>
            <person name="Brannstrom I.O."/>
            <person name="Guillou S."/>
            <person name="Cros-Aarteil S."/>
            <person name="Calhoun S."/>
            <person name="Haridas S."/>
            <person name="Kuo A."/>
            <person name="Mondo S."/>
            <person name="Pangilinan J."/>
            <person name="Riley R."/>
            <person name="Labutti K."/>
            <person name="Andreopoulos B."/>
            <person name="Lipzen A."/>
            <person name="Chen C."/>
            <person name="Yanf M."/>
            <person name="Daum C."/>
            <person name="Ng V."/>
            <person name="Clum A."/>
            <person name="Steindorff A."/>
            <person name="Ohm R."/>
            <person name="Martin F."/>
            <person name="Silar P."/>
            <person name="Natvig D."/>
            <person name="Lalanne C."/>
            <person name="Gautier V."/>
            <person name="Ament-Velasquez S.L."/>
            <person name="Kruys A."/>
            <person name="Hutchinson M.I."/>
            <person name="Powell A.J."/>
            <person name="Barry K."/>
            <person name="Miller A.N."/>
            <person name="Grigoriev I.V."/>
            <person name="Debuchy R."/>
            <person name="Gladieux P."/>
            <person name="Thoren M.H."/>
            <person name="Johannesson H."/>
        </authorList>
    </citation>
    <scope>NUCLEOTIDE SEQUENCE</scope>
    <source>
        <strain evidence="2">PSN4</strain>
    </source>
</reference>
<name>A0AAJ0B8R3_9PEZI</name>
<proteinExistence type="predicted"/>
<accession>A0AAJ0B8R3</accession>
<dbReference type="AlphaFoldDB" id="A0AAJ0B8R3"/>
<protein>
    <submittedName>
        <fullName evidence="2">Uncharacterized protein</fullName>
    </submittedName>
</protein>